<name>A0A4S8LQV0_DENBC</name>
<dbReference type="AlphaFoldDB" id="A0A4S8LQV0"/>
<evidence type="ECO:0000313" key="1">
    <source>
        <dbReference type="EMBL" id="THU91842.1"/>
    </source>
</evidence>
<proteinExistence type="predicted"/>
<organism evidence="1 3">
    <name type="scientific">Dendrothele bispora (strain CBS 962.96)</name>
    <dbReference type="NCBI Taxonomy" id="1314807"/>
    <lineage>
        <taxon>Eukaryota</taxon>
        <taxon>Fungi</taxon>
        <taxon>Dikarya</taxon>
        <taxon>Basidiomycota</taxon>
        <taxon>Agaricomycotina</taxon>
        <taxon>Agaricomycetes</taxon>
        <taxon>Agaricomycetidae</taxon>
        <taxon>Agaricales</taxon>
        <taxon>Agaricales incertae sedis</taxon>
        <taxon>Dendrothele</taxon>
    </lineage>
</organism>
<keyword evidence="3" id="KW-1185">Reference proteome</keyword>
<reference evidence="1 3" key="1">
    <citation type="journal article" date="2019" name="Nat. Ecol. Evol.">
        <title>Megaphylogeny resolves global patterns of mushroom evolution.</title>
        <authorList>
            <person name="Varga T."/>
            <person name="Krizsan K."/>
            <person name="Foldi C."/>
            <person name="Dima B."/>
            <person name="Sanchez-Garcia M."/>
            <person name="Sanchez-Ramirez S."/>
            <person name="Szollosi G.J."/>
            <person name="Szarkandi J.G."/>
            <person name="Papp V."/>
            <person name="Albert L."/>
            <person name="Andreopoulos W."/>
            <person name="Angelini C."/>
            <person name="Antonin V."/>
            <person name="Barry K.W."/>
            <person name="Bougher N.L."/>
            <person name="Buchanan P."/>
            <person name="Buyck B."/>
            <person name="Bense V."/>
            <person name="Catcheside P."/>
            <person name="Chovatia M."/>
            <person name="Cooper J."/>
            <person name="Damon W."/>
            <person name="Desjardin D."/>
            <person name="Finy P."/>
            <person name="Geml J."/>
            <person name="Haridas S."/>
            <person name="Hughes K."/>
            <person name="Justo A."/>
            <person name="Karasinski D."/>
            <person name="Kautmanova I."/>
            <person name="Kiss B."/>
            <person name="Kocsube S."/>
            <person name="Kotiranta H."/>
            <person name="LaButti K.M."/>
            <person name="Lechner B.E."/>
            <person name="Liimatainen K."/>
            <person name="Lipzen A."/>
            <person name="Lukacs Z."/>
            <person name="Mihaltcheva S."/>
            <person name="Morgado L.N."/>
            <person name="Niskanen T."/>
            <person name="Noordeloos M.E."/>
            <person name="Ohm R.A."/>
            <person name="Ortiz-Santana B."/>
            <person name="Ovrebo C."/>
            <person name="Racz N."/>
            <person name="Riley R."/>
            <person name="Savchenko A."/>
            <person name="Shiryaev A."/>
            <person name="Soop K."/>
            <person name="Spirin V."/>
            <person name="Szebenyi C."/>
            <person name="Tomsovsky M."/>
            <person name="Tulloss R.E."/>
            <person name="Uehling J."/>
            <person name="Grigoriev I.V."/>
            <person name="Vagvolgyi C."/>
            <person name="Papp T."/>
            <person name="Martin F.M."/>
            <person name="Miettinen O."/>
            <person name="Hibbett D.S."/>
            <person name="Nagy L.G."/>
        </authorList>
    </citation>
    <scope>NUCLEOTIDE SEQUENCE [LARGE SCALE GENOMIC DNA]</scope>
    <source>
        <strain evidence="1 3">CBS 962.96</strain>
    </source>
</reference>
<protein>
    <submittedName>
        <fullName evidence="1">Uncharacterized protein</fullName>
    </submittedName>
</protein>
<dbReference type="EMBL" id="ML179295">
    <property type="protein sequence ID" value="THU91842.1"/>
    <property type="molecule type" value="Genomic_DNA"/>
</dbReference>
<dbReference type="EMBL" id="ML179188">
    <property type="protein sequence ID" value="THU95925.1"/>
    <property type="molecule type" value="Genomic_DNA"/>
</dbReference>
<evidence type="ECO:0000313" key="2">
    <source>
        <dbReference type="EMBL" id="THU95925.1"/>
    </source>
</evidence>
<dbReference type="Proteomes" id="UP000297245">
    <property type="component" value="Unassembled WGS sequence"/>
</dbReference>
<accession>A0A4S8LQV0</accession>
<evidence type="ECO:0000313" key="3">
    <source>
        <dbReference type="Proteomes" id="UP000297245"/>
    </source>
</evidence>
<gene>
    <name evidence="1" type="ORF">K435DRAFT_222634</name>
    <name evidence="2" type="ORF">K435DRAFT_966177</name>
</gene>
<sequence length="116" mass="13033">MVSYYTMGYGIGLEKIMVALELDTLHDGRIDDLVQKIIECIDNRPRLYKGRTLDGHHKVIVVPIGEGPVSDLQALQRAINNTILPDSLEGWAKMWTDEVDILHGPGVFELETPFES</sequence>